<keyword evidence="3 8" id="KW-1048">Host nucleus</keyword>
<keyword evidence="7 8" id="KW-1035">Host cytoplasm</keyword>
<evidence type="ECO:0000313" key="9">
    <source>
        <dbReference type="EMBL" id="AAG27199.1"/>
    </source>
</evidence>
<evidence type="ECO:0000256" key="2">
    <source>
        <dbReference type="ARBA" id="ARBA00005235"/>
    </source>
</evidence>
<keyword evidence="5" id="KW-0863">Zinc-finger</keyword>
<protein>
    <recommendedName>
        <fullName evidence="8">Packaging protein UL32</fullName>
    </recommendedName>
</protein>
<dbReference type="KEGG" id="vg:920519"/>
<reference evidence="9 10" key="1">
    <citation type="journal article" date="2001" name="Virology">
        <title>The DNA sequence of the simian varicella virus genome.</title>
        <authorList>
            <person name="Gray W.L."/>
            <person name="Starnes H.B."/>
            <person name="White M.W."/>
            <person name="Mahalingam R."/>
        </authorList>
    </citation>
    <scope>NUCLEOTIDE SEQUENCE [LARGE SCALE GENOMIC DNA]</scope>
</reference>
<evidence type="ECO:0000256" key="5">
    <source>
        <dbReference type="ARBA" id="ARBA00022771"/>
    </source>
</evidence>
<dbReference type="GO" id="GO:0019031">
    <property type="term" value="C:viral envelope"/>
    <property type="evidence" value="ECO:0007669"/>
    <property type="project" value="InterPro"/>
</dbReference>
<dbReference type="PROSITE" id="PS51988">
    <property type="entry name" value="HERPESVIRUS_UL32"/>
    <property type="match status" value="1"/>
</dbReference>
<dbReference type="EMBL" id="AF275348">
    <property type="protein sequence ID" value="AAG27199.1"/>
    <property type="molecule type" value="Genomic_DNA"/>
</dbReference>
<name>Q9E1Z0_CHV9D</name>
<dbReference type="RefSeq" id="NP_077441.1">
    <property type="nucleotide sequence ID" value="NC_002686.2"/>
</dbReference>
<evidence type="ECO:0000256" key="3">
    <source>
        <dbReference type="ARBA" id="ARBA00022562"/>
    </source>
</evidence>
<dbReference type="GO" id="GO:0008270">
    <property type="term" value="F:zinc ion binding"/>
    <property type="evidence" value="ECO:0007669"/>
    <property type="project" value="UniProtKB-KW"/>
</dbReference>
<keyword evidence="6" id="KW-0862">Zinc</keyword>
<evidence type="ECO:0000313" key="10">
    <source>
        <dbReference type="Proteomes" id="UP000159358"/>
    </source>
</evidence>
<keyword evidence="10" id="KW-1185">Reference proteome</keyword>
<evidence type="ECO:0000256" key="8">
    <source>
        <dbReference type="RuleBase" id="RU364029"/>
    </source>
</evidence>
<organismHost>
    <name type="scientific">Chlorocebus aethiops</name>
    <name type="common">Green monkey</name>
    <name type="synonym">Cercopithecus aethiops</name>
    <dbReference type="NCBI Taxonomy" id="9534"/>
</organismHost>
<evidence type="ECO:0000256" key="7">
    <source>
        <dbReference type="ARBA" id="ARBA00023200"/>
    </source>
</evidence>
<proteinExistence type="inferred from homology"/>
<organism evidence="9 10">
    <name type="scientific">Cercopithecine herpesvirus 9 (strain DHV)</name>
    <name type="common">CeHV-9</name>
    <name type="synonym">Simian varicella virus</name>
    <dbReference type="NCBI Taxonomy" id="36348"/>
    <lineage>
        <taxon>Viruses</taxon>
        <taxon>Duplodnaviria</taxon>
        <taxon>Heunggongvirae</taxon>
        <taxon>Peploviricota</taxon>
        <taxon>Herviviricetes</taxon>
        <taxon>Herpesvirales</taxon>
        <taxon>Orthoherpesviridae</taxon>
        <taxon>Alphaherpesvirinae</taxon>
        <taxon>Varicellovirus</taxon>
        <taxon>Varicellovirus cercopithecinealpha9</taxon>
    </lineage>
</organism>
<dbReference type="GO" id="GO:0030430">
    <property type="term" value="C:host cell cytoplasm"/>
    <property type="evidence" value="ECO:0007669"/>
    <property type="project" value="UniProtKB-SubCell"/>
</dbReference>
<dbReference type="Proteomes" id="UP000159358">
    <property type="component" value="Segment"/>
</dbReference>
<comment type="subcellular location">
    <subcellularLocation>
        <location evidence="8">Host cytoplasm</location>
    </subcellularLocation>
    <subcellularLocation>
        <location evidence="8">Host nucleus</location>
    </subcellularLocation>
</comment>
<evidence type="ECO:0000256" key="1">
    <source>
        <dbReference type="ARBA" id="ARBA00002104"/>
    </source>
</evidence>
<comment type="function">
    <text evidence="1 8">Plays a role in efficient localization of neo-synthesized capsids to nuclear replication compartments, thereby controlling cleavage and packaging of virus genomic DNA.</text>
</comment>
<dbReference type="Pfam" id="PF01673">
    <property type="entry name" value="Herpes_env"/>
    <property type="match status" value="1"/>
</dbReference>
<dbReference type="GO" id="GO:0042025">
    <property type="term" value="C:host cell nucleus"/>
    <property type="evidence" value="ECO:0007669"/>
    <property type="project" value="UniProtKB-SubCell"/>
</dbReference>
<sequence length="572" mass="65089">MKMELLEHEVFSSTVDGSGWLSDAFSDEYIAYNSTLLHRNDSLFTEIIFASYIISIENVISVDSDTLPDNTTVHSNITDFIQSVGDVLALDRPCLVCRTIDLYKRRFGLTPEWVADYAMLCIKTISSPPCALSLFIAAFEFVYIMDRYYLREHNVTLVGSFARRTLSLLDIQRHFFLHVCFRTDGGLPTIQPVVLNNVLSKVRYSNYSFFVQSVTKAMLFLLLNNETGIQDIGENKVASTIQSELRTPQNLTSVLMNWKDCARMIDCSMPEHRSCGKITCAEHAKNLDFEFEGTLIAELNKNSHVFLWDYADLALLLLGGIATHCDSEHVNRAVETRTRCINTYWKEHRAQLRRDSPGKFNKFFDENANPALSLGPVLLTTLKHSQRKGLTTAECLLCCLLNIGPYWLALRQLKRDVLNYSNNNANLFDCILPVINVWVTEKTLPLQFSLNDGGRFIMFIQTVGPEAIYKHLFCDPFCAMSELQTNPQILFAHPTFTNKEVLDLYKARLAAKNRFEGRVCSGLWTLAYAFKAYQIFPRKATAVATFIRDGGLILKRHSMSLVSLEHTLSRYV</sequence>
<keyword evidence="4" id="KW-0479">Metal-binding</keyword>
<accession>Q9E1Z0</accession>
<dbReference type="InterPro" id="IPR002597">
    <property type="entry name" value="Herpes_env"/>
</dbReference>
<dbReference type="GeneID" id="920519"/>
<comment type="similarity">
    <text evidence="2 8">Belongs to the herpesviridae UL32 protein family.</text>
</comment>
<evidence type="ECO:0000256" key="6">
    <source>
        <dbReference type="ARBA" id="ARBA00022833"/>
    </source>
</evidence>
<evidence type="ECO:0000256" key="4">
    <source>
        <dbReference type="ARBA" id="ARBA00022723"/>
    </source>
</evidence>